<dbReference type="GO" id="GO:0004565">
    <property type="term" value="F:beta-galactosidase activity"/>
    <property type="evidence" value="ECO:0007669"/>
    <property type="project" value="UniProtKB-EC"/>
</dbReference>
<evidence type="ECO:0000256" key="3">
    <source>
        <dbReference type="ARBA" id="ARBA00007401"/>
    </source>
</evidence>
<dbReference type="SUPFAM" id="SSF74650">
    <property type="entry name" value="Galactose mutarotase-like"/>
    <property type="match status" value="1"/>
</dbReference>
<dbReference type="STRING" id="652787.SAMN05216490_2642"/>
<dbReference type="InterPro" id="IPR006101">
    <property type="entry name" value="Glyco_hydro_2"/>
</dbReference>
<evidence type="ECO:0000259" key="12">
    <source>
        <dbReference type="Pfam" id="PF02837"/>
    </source>
</evidence>
<keyword evidence="15" id="KW-1185">Reference proteome</keyword>
<comment type="cofactor">
    <cofactor evidence="2">
        <name>Ca(2+)</name>
        <dbReference type="ChEBI" id="CHEBI:29108"/>
    </cofactor>
</comment>
<evidence type="ECO:0000259" key="11">
    <source>
        <dbReference type="Pfam" id="PF02836"/>
    </source>
</evidence>
<dbReference type="InterPro" id="IPR006103">
    <property type="entry name" value="Glyco_hydro_2_cat"/>
</dbReference>
<feature type="domain" description="Glycosyl hydrolases family 2 sugar binding" evidence="12">
    <location>
        <begin position="56"/>
        <end position="189"/>
    </location>
</feature>
<dbReference type="OrthoDB" id="9801077at2"/>
<dbReference type="RefSeq" id="WP_091373404.1">
    <property type="nucleotide sequence ID" value="NZ_LT629740.1"/>
</dbReference>
<dbReference type="PANTHER" id="PTHR46323:SF2">
    <property type="entry name" value="BETA-GALACTOSIDASE"/>
    <property type="match status" value="1"/>
</dbReference>
<dbReference type="InterPro" id="IPR006102">
    <property type="entry name" value="Ig-like_GH2"/>
</dbReference>
<comment type="subunit">
    <text evidence="4">Monomer.</text>
</comment>
<dbReference type="InterPro" id="IPR013783">
    <property type="entry name" value="Ig-like_fold"/>
</dbReference>
<evidence type="ECO:0000256" key="4">
    <source>
        <dbReference type="ARBA" id="ARBA00011245"/>
    </source>
</evidence>
<keyword evidence="7" id="KW-0106">Calcium</keyword>
<feature type="domain" description="Beta galactosidase small chain/" evidence="13">
    <location>
        <begin position="730"/>
        <end position="845"/>
    </location>
</feature>
<evidence type="ECO:0000256" key="2">
    <source>
        <dbReference type="ARBA" id="ARBA00001913"/>
    </source>
</evidence>
<gene>
    <name evidence="14" type="ORF">SAMN05216490_2642</name>
</gene>
<evidence type="ECO:0000256" key="7">
    <source>
        <dbReference type="ARBA" id="ARBA00022837"/>
    </source>
</evidence>
<dbReference type="Gene3D" id="2.60.40.10">
    <property type="entry name" value="Immunoglobulins"/>
    <property type="match status" value="1"/>
</dbReference>
<dbReference type="EC" id="3.2.1.23" evidence="5"/>
<dbReference type="Pfam" id="PF02837">
    <property type="entry name" value="Glyco_hydro_2_N"/>
    <property type="match status" value="1"/>
</dbReference>
<comment type="similarity">
    <text evidence="3">Belongs to the glycosyl hydrolase 2 family.</text>
</comment>
<evidence type="ECO:0000256" key="6">
    <source>
        <dbReference type="ARBA" id="ARBA00022801"/>
    </source>
</evidence>
<dbReference type="Proteomes" id="UP000199679">
    <property type="component" value="Chromosome I"/>
</dbReference>
<evidence type="ECO:0000256" key="8">
    <source>
        <dbReference type="ARBA" id="ARBA00023295"/>
    </source>
</evidence>
<evidence type="ECO:0000313" key="14">
    <source>
        <dbReference type="EMBL" id="SDT16895.1"/>
    </source>
</evidence>
<dbReference type="PRINTS" id="PR00132">
    <property type="entry name" value="GLHYDRLASE2"/>
</dbReference>
<dbReference type="Pfam" id="PF02836">
    <property type="entry name" value="Glyco_hydro_2_C"/>
    <property type="match status" value="1"/>
</dbReference>
<keyword evidence="8" id="KW-0326">Glycosidase</keyword>
<dbReference type="PANTHER" id="PTHR46323">
    <property type="entry name" value="BETA-GALACTOSIDASE"/>
    <property type="match status" value="1"/>
</dbReference>
<dbReference type="SUPFAM" id="SSF51445">
    <property type="entry name" value="(Trans)glycosidases"/>
    <property type="match status" value="1"/>
</dbReference>
<dbReference type="AlphaFoldDB" id="A0A1H1Y688"/>
<evidence type="ECO:0000256" key="1">
    <source>
        <dbReference type="ARBA" id="ARBA00001412"/>
    </source>
</evidence>
<accession>A0A1H1Y688</accession>
<dbReference type="SUPFAM" id="SSF49303">
    <property type="entry name" value="beta-Galactosidase/glucuronidase domain"/>
    <property type="match status" value="1"/>
</dbReference>
<protein>
    <recommendedName>
        <fullName evidence="5">beta-galactosidase</fullName>
        <ecNumber evidence="5">3.2.1.23</ecNumber>
    </recommendedName>
    <alternativeName>
        <fullName evidence="9">Lactase</fullName>
    </alternativeName>
</protein>
<evidence type="ECO:0000256" key="9">
    <source>
        <dbReference type="ARBA" id="ARBA00032230"/>
    </source>
</evidence>
<dbReference type="InterPro" id="IPR006104">
    <property type="entry name" value="Glyco_hydro_2_N"/>
</dbReference>
<dbReference type="GO" id="GO:0005990">
    <property type="term" value="P:lactose catabolic process"/>
    <property type="evidence" value="ECO:0007669"/>
    <property type="project" value="TreeGrafter"/>
</dbReference>
<proteinExistence type="inferred from homology"/>
<dbReference type="GO" id="GO:0009341">
    <property type="term" value="C:beta-galactosidase complex"/>
    <property type="evidence" value="ECO:0007669"/>
    <property type="project" value="InterPro"/>
</dbReference>
<sequence length="936" mass="106044">MKNAWFKIFIYSLLLIPVLNTYAQKTEIQFLSGAGSDHTVNWQFYCTASHNSGKWTTIPVPSNWELQGFGKYNYGLDKDSLKGKEQGLYKYQFDVPAGWQGKAVNIVFDGAMTDTKVMINGQQAGDIHQGAFYRFKYDITRLLKYGQPNLLEVTVSKYSANASVNASERKGDFWVFGGIFRPVFLEASPQQHISHVAVNGKADGSFEAQLKLSNIKNVEAVTGQFYTLSGQKAGIPFSAKIKAGDTSVLIKTHLAVPKLWSPEFPNLYNAVFTLTSNGKSVHTVQQRFGFRTVELRLHDGIYVNNVKVKFKGVNHHSFWPTTGRATSKAISIADVKLIKDMNMNAVRMSHYPPDEHFLDVCDSLGLFVLDELTGWHHAYDTQVGSKLAKEMIEKDANHPSIVIWDNGNEGGFNFNLDHWFDDLDIQKRPLIHPWAVFRGTNTQHYINYDYGNNTAIHGHDVFFPTEFLHGIYDGGAGAGLDDFWEQMWHTPISAGGFIWVFADEAVVRTDKNGLLDSDGDHGPDGILGPYHEKEGSFYTIKEVWCPVHLEPREITPQFDGKLRLENRYLYTNLKQCTFIYKLVKLRNPYQETIASSETGAIASPDVAPGQYGNLQMHLPADWQNYDVLYVTAYDPYKNELFTWSWPISSHAVITQRMVAKAGTNKPVITETDSLYNVSANGIQLEFNRNNGILKKVENTKGEIPFNNGPVLAEGQDKSGFQKLRNYYKTDTLVIEADFTPKSIEAQLRWMIYPSGLVRLDLKYWPVGEDGKLLGASFSYPEKYVQSVSYMGDGPYRVWKDRLKGVKLNVWDKTYNNTITGEDSTKLIYPEFKGYYSNLYWMKIKTTGQPITVICDSRDVFMRLFAPKYPKLTYNNNIAPDFPSGDISFMHGITPIGTKSQQPTRLGSQGQVNQYFNYDKHIEDALSLTLYFDFSGK</sequence>
<dbReference type="Pfam" id="PF00703">
    <property type="entry name" value="Glyco_hydro_2"/>
    <property type="match status" value="1"/>
</dbReference>
<dbReference type="InterPro" id="IPR036156">
    <property type="entry name" value="Beta-gal/glucu_dom_sf"/>
</dbReference>
<evidence type="ECO:0000313" key="15">
    <source>
        <dbReference type="Proteomes" id="UP000199679"/>
    </source>
</evidence>
<dbReference type="InterPro" id="IPR004199">
    <property type="entry name" value="B-gal_small/dom_5"/>
</dbReference>
<evidence type="ECO:0000259" key="10">
    <source>
        <dbReference type="Pfam" id="PF00703"/>
    </source>
</evidence>
<organism evidence="14 15">
    <name type="scientific">Mucilaginibacter mallensis</name>
    <dbReference type="NCBI Taxonomy" id="652787"/>
    <lineage>
        <taxon>Bacteria</taxon>
        <taxon>Pseudomonadati</taxon>
        <taxon>Bacteroidota</taxon>
        <taxon>Sphingobacteriia</taxon>
        <taxon>Sphingobacteriales</taxon>
        <taxon>Sphingobacteriaceae</taxon>
        <taxon>Mucilaginibacter</taxon>
    </lineage>
</organism>
<name>A0A1H1Y688_MUCMA</name>
<dbReference type="InterPro" id="IPR014718">
    <property type="entry name" value="GH-type_carb-bd"/>
</dbReference>
<comment type="catalytic activity">
    <reaction evidence="1">
        <text>Hydrolysis of terminal non-reducing beta-D-galactose residues in beta-D-galactosides.</text>
        <dbReference type="EC" id="3.2.1.23"/>
    </reaction>
</comment>
<dbReference type="InterPro" id="IPR017853">
    <property type="entry name" value="GH"/>
</dbReference>
<dbReference type="InterPro" id="IPR008979">
    <property type="entry name" value="Galactose-bd-like_sf"/>
</dbReference>
<dbReference type="InterPro" id="IPR050347">
    <property type="entry name" value="Bact_Beta-galactosidase"/>
</dbReference>
<keyword evidence="6" id="KW-0378">Hydrolase</keyword>
<dbReference type="EMBL" id="LT629740">
    <property type="protein sequence ID" value="SDT16895.1"/>
    <property type="molecule type" value="Genomic_DNA"/>
</dbReference>
<dbReference type="Pfam" id="PF02929">
    <property type="entry name" value="Bgal_small_N"/>
    <property type="match status" value="1"/>
</dbReference>
<dbReference type="GO" id="GO:0030246">
    <property type="term" value="F:carbohydrate binding"/>
    <property type="evidence" value="ECO:0007669"/>
    <property type="project" value="InterPro"/>
</dbReference>
<dbReference type="InterPro" id="IPR011013">
    <property type="entry name" value="Gal_mutarotase_sf_dom"/>
</dbReference>
<dbReference type="Gene3D" id="2.70.98.10">
    <property type="match status" value="1"/>
</dbReference>
<feature type="domain" description="Glycoside hydrolase family 2 immunoglobulin-like beta-sandwich" evidence="10">
    <location>
        <begin position="199"/>
        <end position="291"/>
    </location>
</feature>
<feature type="domain" description="Glycoside hydrolase family 2 catalytic" evidence="11">
    <location>
        <begin position="299"/>
        <end position="417"/>
    </location>
</feature>
<dbReference type="SUPFAM" id="SSF49785">
    <property type="entry name" value="Galactose-binding domain-like"/>
    <property type="match status" value="1"/>
</dbReference>
<evidence type="ECO:0000259" key="13">
    <source>
        <dbReference type="Pfam" id="PF02929"/>
    </source>
</evidence>
<dbReference type="Gene3D" id="3.20.20.80">
    <property type="entry name" value="Glycosidases"/>
    <property type="match status" value="1"/>
</dbReference>
<dbReference type="Gene3D" id="2.60.120.260">
    <property type="entry name" value="Galactose-binding domain-like"/>
    <property type="match status" value="1"/>
</dbReference>
<evidence type="ECO:0000256" key="5">
    <source>
        <dbReference type="ARBA" id="ARBA00012756"/>
    </source>
</evidence>
<reference evidence="14 15" key="1">
    <citation type="submission" date="2016-10" db="EMBL/GenBank/DDBJ databases">
        <authorList>
            <person name="de Groot N.N."/>
        </authorList>
    </citation>
    <scope>NUCLEOTIDE SEQUENCE [LARGE SCALE GENOMIC DNA]</scope>
    <source>
        <strain evidence="14 15">MP1X4</strain>
    </source>
</reference>